<keyword evidence="3" id="KW-1185">Reference proteome</keyword>
<dbReference type="InterPro" id="IPR024983">
    <property type="entry name" value="CHAT_dom"/>
</dbReference>
<dbReference type="EMBL" id="LFQU01000002">
    <property type="protein sequence ID" value="KOO69559.1"/>
    <property type="molecule type" value="Genomic_DNA"/>
</dbReference>
<organism evidence="2 3">
    <name type="scientific">Xylanibacter rarus</name>
    <dbReference type="NCBI Taxonomy" id="1676614"/>
    <lineage>
        <taxon>Bacteria</taxon>
        <taxon>Pseudomonadati</taxon>
        <taxon>Bacteroidota</taxon>
        <taxon>Bacteroidia</taxon>
        <taxon>Bacteroidales</taxon>
        <taxon>Prevotellaceae</taxon>
        <taxon>Xylanibacter</taxon>
    </lineage>
</organism>
<evidence type="ECO:0000259" key="1">
    <source>
        <dbReference type="Pfam" id="PF12770"/>
    </source>
</evidence>
<dbReference type="Pfam" id="PF12770">
    <property type="entry name" value="CHAT"/>
    <property type="match status" value="1"/>
</dbReference>
<reference evidence="2 3" key="1">
    <citation type="submission" date="2015-06" db="EMBL/GenBank/DDBJ databases">
        <title>Prevotella sp. 109, sp. nov., a novel member of the family Prevotellaceae isolated from human faeces.</title>
        <authorList>
            <person name="Shkoporov A.N."/>
            <person name="Chaplin A.V."/>
            <person name="Kafarskaia L.I."/>
            <person name="Efimov B.A."/>
        </authorList>
    </citation>
    <scope>NUCLEOTIDE SEQUENCE [LARGE SCALE GENOMIC DNA]</scope>
    <source>
        <strain evidence="2 3">109</strain>
    </source>
</reference>
<evidence type="ECO:0000313" key="2">
    <source>
        <dbReference type="EMBL" id="KOO69559.1"/>
    </source>
</evidence>
<feature type="domain" description="CHAT" evidence="1">
    <location>
        <begin position="470"/>
        <end position="824"/>
    </location>
</feature>
<proteinExistence type="predicted"/>
<dbReference type="InterPro" id="IPR011990">
    <property type="entry name" value="TPR-like_helical_dom_sf"/>
</dbReference>
<comment type="caution">
    <text evidence="2">The sequence shown here is derived from an EMBL/GenBank/DDBJ whole genome shotgun (WGS) entry which is preliminary data.</text>
</comment>
<dbReference type="AlphaFoldDB" id="A0A8E1US22"/>
<sequence>MILSAAAATAEGQTVATLLRADSLRNAGSYAEAIEAYREVNDKKGIPGSWRLRALTGMATCNRQTGNYREALENYRTIDSKGLLDVRGKLNMSNLYLTLGLYADAVDLLEPLNATIGQDTRLINLASAYAYLGRGGDALQLLATAPTDGMSAEQKATLTANRGFIEMSLGQHEAAAASLGKAAGMLAEGAGRYIVMANLALAESGCGHADKALAHIDSCLTWQKTNLGEKHPDYAISVRKRAEILLKAGRKDEAAEWFKTYFGLMRNYVCRSFAFLTDKQRQDFWFSNEPLVTECYATEAADPQLLYDVALFSKCLLLQVERNIEAEARRDTSASRLYDSIASLRREADKGSSDARQRDSLYAEADRQEQRLMAMMDGYRSFNANMRLTSADIARRLGRNETAIEFIRYGSTSARRYAALTLDGTGKVGFVPLWTEDSLRNFRLTDGRTLNEAMNSMRAADKNAIYTDTKLSSMIWSKLKPLLTKRGRIYFAPDGLLHLLAIENMTDAMNGSDVCRLSSTRELANDDKDIRGKALIMGGVSYDECDAKTQDDATAAPDRSASSILSALHLPPAANGAYAYLPATAAEADTIRSMIEKGNGIKAECIKGTQATETAFKLAAPSCSMIHLATHGFCFADTDRPEPLAFCRDSLREDDTMSRSGLVFAGANRMVQPAYSAYDDGILLAREASEMRLDRAALVVLSACQTGLGPITSEGVFGFQRGLKKAGAGAIVASLWNVDDKATKLLMTRFYHHLLGGMPMSEAFAQAKTDLRCHEVKIEVETDEDDKSHGQIRRLGRWVWPKKKVMKTVRPYSKPQYWAAFILIKK</sequence>
<dbReference type="PANTHER" id="PTHR10098">
    <property type="entry name" value="RAPSYN-RELATED"/>
    <property type="match status" value="1"/>
</dbReference>
<protein>
    <recommendedName>
        <fullName evidence="1">CHAT domain-containing protein</fullName>
    </recommendedName>
</protein>
<evidence type="ECO:0000313" key="3">
    <source>
        <dbReference type="Proteomes" id="UP000036951"/>
    </source>
</evidence>
<name>A0A8E1US22_9BACT</name>
<dbReference type="SUPFAM" id="SSF48452">
    <property type="entry name" value="TPR-like"/>
    <property type="match status" value="2"/>
</dbReference>
<gene>
    <name evidence="2" type="ORF">ACU52_02655</name>
</gene>
<dbReference type="OrthoDB" id="9771112at2"/>
<accession>A0A8E1US22</accession>
<dbReference type="Proteomes" id="UP000036951">
    <property type="component" value="Unassembled WGS sequence"/>
</dbReference>
<dbReference type="Gene3D" id="1.25.40.10">
    <property type="entry name" value="Tetratricopeptide repeat domain"/>
    <property type="match status" value="2"/>
</dbReference>
<dbReference type="Pfam" id="PF13432">
    <property type="entry name" value="TPR_16"/>
    <property type="match status" value="1"/>
</dbReference>